<dbReference type="EMBL" id="VHSG01000018">
    <property type="protein sequence ID" value="TQV73384.1"/>
    <property type="molecule type" value="Genomic_DNA"/>
</dbReference>
<evidence type="ECO:0000313" key="1">
    <source>
        <dbReference type="EMBL" id="TQV73384.1"/>
    </source>
</evidence>
<reference evidence="1 2" key="1">
    <citation type="submission" date="2019-06" db="EMBL/GenBank/DDBJ databases">
        <title>Whole genome sequence for Cellvibrionaceae sp. R142.</title>
        <authorList>
            <person name="Wang G."/>
        </authorList>
    </citation>
    <scope>NUCLEOTIDE SEQUENCE [LARGE SCALE GENOMIC DNA]</scope>
    <source>
        <strain evidence="1 2">R142</strain>
    </source>
</reference>
<gene>
    <name evidence="1" type="ORF">FKG94_16900</name>
</gene>
<comment type="caution">
    <text evidence="1">The sequence shown here is derived from an EMBL/GenBank/DDBJ whole genome shotgun (WGS) entry which is preliminary data.</text>
</comment>
<organism evidence="1 2">
    <name type="scientific">Exilibacterium tricleocarpae</name>
    <dbReference type="NCBI Taxonomy" id="2591008"/>
    <lineage>
        <taxon>Bacteria</taxon>
        <taxon>Pseudomonadati</taxon>
        <taxon>Pseudomonadota</taxon>
        <taxon>Gammaproteobacteria</taxon>
        <taxon>Cellvibrionales</taxon>
        <taxon>Cellvibrionaceae</taxon>
        <taxon>Exilibacterium</taxon>
    </lineage>
</organism>
<keyword evidence="2" id="KW-1185">Reference proteome</keyword>
<dbReference type="OrthoDB" id="6861055at2"/>
<protein>
    <submittedName>
        <fullName evidence="1">Uncharacterized protein</fullName>
    </submittedName>
</protein>
<name>A0A545T829_9GAMM</name>
<proteinExistence type="predicted"/>
<sequence>MNKYYLDLRHRAKVDEPIQNKHKHFMQTMAEIEAPWGYGGKSVPAVNVSDMELVAVVELGELSSRGIKSYITYKLRSEKYLRDNAQYDDTVIIEFKPGDADLSNFIETVFPRYIEAFDCYRATVGNREIAQDDWGTIVEQCNSQGRDVNGRDGVYRINELNFYDRELCKRAFGLSPEAIVKRLEGKVERVSLFHDGVLLVGSSTLLSRDELEKLNSTVKALLK</sequence>
<dbReference type="Proteomes" id="UP000319732">
    <property type="component" value="Unassembled WGS sequence"/>
</dbReference>
<accession>A0A545T829</accession>
<evidence type="ECO:0000313" key="2">
    <source>
        <dbReference type="Proteomes" id="UP000319732"/>
    </source>
</evidence>
<dbReference type="AlphaFoldDB" id="A0A545T829"/>
<dbReference type="RefSeq" id="WP_142905512.1">
    <property type="nucleotide sequence ID" value="NZ_ML660097.1"/>
</dbReference>